<protein>
    <recommendedName>
        <fullName evidence="4">PH domain-containing protein</fullName>
    </recommendedName>
</protein>
<organism evidence="2 3">
    <name type="scientific">Bizionia hallyeonensis</name>
    <dbReference type="NCBI Taxonomy" id="1123757"/>
    <lineage>
        <taxon>Bacteria</taxon>
        <taxon>Pseudomonadati</taxon>
        <taxon>Bacteroidota</taxon>
        <taxon>Flavobacteriia</taxon>
        <taxon>Flavobacteriales</taxon>
        <taxon>Flavobacteriaceae</taxon>
        <taxon>Bizionia</taxon>
    </lineage>
</organism>
<accession>A0ABW0C2Y4</accession>
<comment type="caution">
    <text evidence="2">The sequence shown here is derived from an EMBL/GenBank/DDBJ whole genome shotgun (WGS) entry which is preliminary data.</text>
</comment>
<dbReference type="RefSeq" id="WP_376858466.1">
    <property type="nucleotide sequence ID" value="NZ_JBHSLA010000001.1"/>
</dbReference>
<evidence type="ECO:0008006" key="4">
    <source>
        <dbReference type="Google" id="ProtNLM"/>
    </source>
</evidence>
<sequence>MSLLTIKYKKKRLYANLILGLVWTGLGVFNIWESDNTRWSNILTLLIGIIYIGMSLWEFKKQYLTITDIFIKENSLFGKKLLFKDLTHIKKFTDEYTLKTQDKTLGINSSLMDHESKIVFENFIATIEFPK</sequence>
<gene>
    <name evidence="2" type="ORF">ACFPH8_03405</name>
</gene>
<evidence type="ECO:0000313" key="2">
    <source>
        <dbReference type="EMBL" id="MFC5194368.1"/>
    </source>
</evidence>
<name>A0ABW0C2Y4_9FLAO</name>
<keyword evidence="1" id="KW-0472">Membrane</keyword>
<evidence type="ECO:0000313" key="3">
    <source>
        <dbReference type="Proteomes" id="UP001596162"/>
    </source>
</evidence>
<feature type="transmembrane region" description="Helical" evidence="1">
    <location>
        <begin position="12"/>
        <end position="32"/>
    </location>
</feature>
<reference evidence="3" key="1">
    <citation type="journal article" date="2019" name="Int. J. Syst. Evol. Microbiol.">
        <title>The Global Catalogue of Microorganisms (GCM) 10K type strain sequencing project: providing services to taxonomists for standard genome sequencing and annotation.</title>
        <authorList>
            <consortium name="The Broad Institute Genomics Platform"/>
            <consortium name="The Broad Institute Genome Sequencing Center for Infectious Disease"/>
            <person name="Wu L."/>
            <person name="Ma J."/>
        </authorList>
    </citation>
    <scope>NUCLEOTIDE SEQUENCE [LARGE SCALE GENOMIC DNA]</scope>
    <source>
        <strain evidence="3">JCM 17978</strain>
    </source>
</reference>
<dbReference type="EMBL" id="JBHSLA010000001">
    <property type="protein sequence ID" value="MFC5194368.1"/>
    <property type="molecule type" value="Genomic_DNA"/>
</dbReference>
<feature type="transmembrane region" description="Helical" evidence="1">
    <location>
        <begin position="38"/>
        <end position="57"/>
    </location>
</feature>
<proteinExistence type="predicted"/>
<keyword evidence="1" id="KW-1133">Transmembrane helix</keyword>
<keyword evidence="1" id="KW-0812">Transmembrane</keyword>
<keyword evidence="3" id="KW-1185">Reference proteome</keyword>
<evidence type="ECO:0000256" key="1">
    <source>
        <dbReference type="SAM" id="Phobius"/>
    </source>
</evidence>
<dbReference type="Proteomes" id="UP001596162">
    <property type="component" value="Unassembled WGS sequence"/>
</dbReference>